<name>A0A9N8EUR7_9STRA</name>
<feature type="region of interest" description="Disordered" evidence="2">
    <location>
        <begin position="1"/>
        <end position="29"/>
    </location>
</feature>
<dbReference type="InterPro" id="IPR035426">
    <property type="entry name" value="Gemin2/Brr1"/>
</dbReference>
<evidence type="ECO:0000313" key="4">
    <source>
        <dbReference type="Proteomes" id="UP001153069"/>
    </source>
</evidence>
<reference evidence="3" key="1">
    <citation type="submission" date="2020-06" db="EMBL/GenBank/DDBJ databases">
        <authorList>
            <consortium name="Plant Systems Biology data submission"/>
        </authorList>
    </citation>
    <scope>NUCLEOTIDE SEQUENCE</scope>
    <source>
        <strain evidence="3">D6</strain>
    </source>
</reference>
<comment type="similarity">
    <text evidence="1">Belongs to the gemin-2 family.</text>
</comment>
<feature type="compositionally biased region" description="Basic and acidic residues" evidence="2">
    <location>
        <begin position="219"/>
        <end position="228"/>
    </location>
</feature>
<keyword evidence="4" id="KW-1185">Reference proteome</keyword>
<dbReference type="PANTHER" id="PTHR12794">
    <property type="entry name" value="GEMIN2"/>
    <property type="match status" value="1"/>
</dbReference>
<comment type="caution">
    <text evidence="3">The sequence shown here is derived from an EMBL/GenBank/DDBJ whole genome shotgun (WGS) entry which is preliminary data.</text>
</comment>
<accession>A0A9N8EUR7</accession>
<dbReference type="Proteomes" id="UP001153069">
    <property type="component" value="Unassembled WGS sequence"/>
</dbReference>
<evidence type="ECO:0000313" key="3">
    <source>
        <dbReference type="EMBL" id="CAB9526389.1"/>
    </source>
</evidence>
<dbReference type="OrthoDB" id="428895at2759"/>
<dbReference type="Gene3D" id="1.20.58.1070">
    <property type="match status" value="1"/>
</dbReference>
<evidence type="ECO:0000256" key="1">
    <source>
        <dbReference type="ARBA" id="ARBA00025758"/>
    </source>
</evidence>
<dbReference type="EMBL" id="CAICTM010001818">
    <property type="protein sequence ID" value="CAB9526389.1"/>
    <property type="molecule type" value="Genomic_DNA"/>
</dbReference>
<feature type="region of interest" description="Disordered" evidence="2">
    <location>
        <begin position="167"/>
        <end position="241"/>
    </location>
</feature>
<dbReference type="GO" id="GO:0000387">
    <property type="term" value="P:spliceosomal snRNP assembly"/>
    <property type="evidence" value="ECO:0007669"/>
    <property type="project" value="InterPro"/>
</dbReference>
<organism evidence="3 4">
    <name type="scientific">Seminavis robusta</name>
    <dbReference type="NCBI Taxonomy" id="568900"/>
    <lineage>
        <taxon>Eukaryota</taxon>
        <taxon>Sar</taxon>
        <taxon>Stramenopiles</taxon>
        <taxon>Ochrophyta</taxon>
        <taxon>Bacillariophyta</taxon>
        <taxon>Bacillariophyceae</taxon>
        <taxon>Bacillariophycidae</taxon>
        <taxon>Naviculales</taxon>
        <taxon>Naviculaceae</taxon>
        <taxon>Seminavis</taxon>
    </lineage>
</organism>
<gene>
    <name evidence="3" type="ORF">SEMRO_1820_G299740.1</name>
</gene>
<feature type="compositionally biased region" description="Basic and acidic residues" evidence="2">
    <location>
        <begin position="196"/>
        <end position="208"/>
    </location>
</feature>
<dbReference type="PANTHER" id="PTHR12794:SF0">
    <property type="entry name" value="GEM-ASSOCIATED PROTEIN 2"/>
    <property type="match status" value="1"/>
</dbReference>
<dbReference type="GO" id="GO:0032797">
    <property type="term" value="C:SMN complex"/>
    <property type="evidence" value="ECO:0007669"/>
    <property type="project" value="TreeGrafter"/>
</dbReference>
<proteinExistence type="inferred from homology"/>
<sequence>MSNRPCLPVPRRRKRQGTKTTSSNDDFGDIATMDASEYLSRVIQQSKQLPDVLVTQQQQQTKKKKKKQRCLDVPIDGSAASVLYLISDRTVLVPPPSARHLPPQTETWIQQTLANFTQLRTYLTSMKQPKPNRKQPVPPMSDRPAWHIFCLGETEARGNVGDYYCEDDNNKADENPPKAQPQKLENLETKISTNEETTRKDEPAKAKESSIAQDPPKTTQDDDIKEDQTTTVEEPWRHNLPPGGYEATTSLLLQLDQVLVRRVIAHLAHYICHEDYRISSKRSLWLYALLACLEKPIHRNEAAVLYSLLKTLTHRRASMTMSTTTNDPLLAHINTLIVLVALYFEQGDRHQVMTVQQAGSS</sequence>
<dbReference type="AlphaFoldDB" id="A0A9N8EUR7"/>
<evidence type="ECO:0000256" key="2">
    <source>
        <dbReference type="SAM" id="MobiDB-lite"/>
    </source>
</evidence>
<protein>
    <submittedName>
        <fullName evidence="3">Survival motor neuron (SMN) interacting protein 1 (SIP1)</fullName>
    </submittedName>
</protein>
<dbReference type="Pfam" id="PF04938">
    <property type="entry name" value="SIP1"/>
    <property type="match status" value="1"/>
</dbReference>
<dbReference type="GO" id="GO:0005634">
    <property type="term" value="C:nucleus"/>
    <property type="evidence" value="ECO:0007669"/>
    <property type="project" value="TreeGrafter"/>
</dbReference>